<proteinExistence type="predicted"/>
<feature type="transmembrane region" description="Helical" evidence="1">
    <location>
        <begin position="12"/>
        <end position="31"/>
    </location>
</feature>
<keyword evidence="1" id="KW-1133">Transmembrane helix</keyword>
<keyword evidence="1" id="KW-0472">Membrane</keyword>
<reference evidence="2" key="1">
    <citation type="submission" date="2019-08" db="EMBL/GenBank/DDBJ databases">
        <authorList>
            <person name="Kucharzyk K."/>
            <person name="Murdoch R.W."/>
            <person name="Higgins S."/>
            <person name="Loffler F."/>
        </authorList>
    </citation>
    <scope>NUCLEOTIDE SEQUENCE</scope>
</reference>
<name>A0A645HYV3_9ZZZZ</name>
<accession>A0A645HYV3</accession>
<keyword evidence="1" id="KW-0812">Transmembrane</keyword>
<protein>
    <submittedName>
        <fullName evidence="2">Uncharacterized protein</fullName>
    </submittedName>
</protein>
<dbReference type="EMBL" id="VSSQ01103207">
    <property type="protein sequence ID" value="MPN44231.1"/>
    <property type="molecule type" value="Genomic_DNA"/>
</dbReference>
<evidence type="ECO:0000256" key="1">
    <source>
        <dbReference type="SAM" id="Phobius"/>
    </source>
</evidence>
<evidence type="ECO:0000313" key="2">
    <source>
        <dbReference type="EMBL" id="MPN44231.1"/>
    </source>
</evidence>
<organism evidence="2">
    <name type="scientific">bioreactor metagenome</name>
    <dbReference type="NCBI Taxonomy" id="1076179"/>
    <lineage>
        <taxon>unclassified sequences</taxon>
        <taxon>metagenomes</taxon>
        <taxon>ecological metagenomes</taxon>
    </lineage>
</organism>
<dbReference type="AlphaFoldDB" id="A0A645HYV3"/>
<comment type="caution">
    <text evidence="2">The sequence shown here is derived from an EMBL/GenBank/DDBJ whole genome shotgun (WGS) entry which is preliminary data.</text>
</comment>
<gene>
    <name evidence="2" type="ORF">SDC9_191792</name>
</gene>
<sequence>MMVKTISLLQEDVSLIILVQLALHISVQFISMKFLYTISQVHPVTTKDGLVIYMET</sequence>